<evidence type="ECO:0000313" key="5">
    <source>
        <dbReference type="Proteomes" id="UP001346149"/>
    </source>
</evidence>
<keyword evidence="2" id="KW-1133">Transmembrane helix</keyword>
<dbReference type="AlphaFoldDB" id="A0AAN7KP92"/>
<sequence>MAQLAYFLGRRKVLFALHIGLLLLLFCSAAARDGKGSSEIRVRRRERQLLEEEEEPIVVPKKKQLPTVAKSPPSKKQTKASTTDKHEDGGLSLKNLTKLLKPSSGPSKNITKALKPSNSTKTVKSPNGVELIKKVNSTSPVIKLKKLNSTTSAVKPKKLNATSTATVTAAAAIKLKKLNSTSSSKSSNSTKKAPPAASLTKQQQSLDLMKSASPKNKTSKSREAEGHKTPTKTHLETEPKPKLKPKQKPPSGVGQEEDSDDDLVSELRDMPLRLQQTLVPDLTRISITSKAYITAANKQMTKGIKPYVGNKYAPTIASFVSCAFILLPLLLVSLVVNRIKAYFSLQKLLVFIQIYLSIYFSILCLSSLATGLEPLRFFFTTSPSMYVFIQIMQTLAYVLYLLMLLMYLVLVFSTDCGVGTRLLGLGQAVMGYAIGLHYYLSVFHRMVQHEPPKTNWKIHGIYATCFLVICLFTQAERRKKAYREDGGEEGKKS</sequence>
<evidence type="ECO:0000256" key="3">
    <source>
        <dbReference type="SAM" id="SignalP"/>
    </source>
</evidence>
<organism evidence="4 5">
    <name type="scientific">Trapa natans</name>
    <name type="common">Water chestnut</name>
    <dbReference type="NCBI Taxonomy" id="22666"/>
    <lineage>
        <taxon>Eukaryota</taxon>
        <taxon>Viridiplantae</taxon>
        <taxon>Streptophyta</taxon>
        <taxon>Embryophyta</taxon>
        <taxon>Tracheophyta</taxon>
        <taxon>Spermatophyta</taxon>
        <taxon>Magnoliopsida</taxon>
        <taxon>eudicotyledons</taxon>
        <taxon>Gunneridae</taxon>
        <taxon>Pentapetalae</taxon>
        <taxon>rosids</taxon>
        <taxon>malvids</taxon>
        <taxon>Myrtales</taxon>
        <taxon>Lythraceae</taxon>
        <taxon>Trapa</taxon>
    </lineage>
</organism>
<feature type="transmembrane region" description="Helical" evidence="2">
    <location>
        <begin position="348"/>
        <end position="368"/>
    </location>
</feature>
<feature type="region of interest" description="Disordered" evidence="1">
    <location>
        <begin position="53"/>
        <end position="126"/>
    </location>
</feature>
<keyword evidence="3" id="KW-0732">Signal</keyword>
<protein>
    <submittedName>
        <fullName evidence="4">Uncharacterized protein</fullName>
    </submittedName>
</protein>
<reference evidence="4 5" key="1">
    <citation type="journal article" date="2023" name="Hortic Res">
        <title>Pangenome of water caltrop reveals structural variations and asymmetric subgenome divergence after allopolyploidization.</title>
        <authorList>
            <person name="Zhang X."/>
            <person name="Chen Y."/>
            <person name="Wang L."/>
            <person name="Yuan Y."/>
            <person name="Fang M."/>
            <person name="Shi L."/>
            <person name="Lu R."/>
            <person name="Comes H.P."/>
            <person name="Ma Y."/>
            <person name="Chen Y."/>
            <person name="Huang G."/>
            <person name="Zhou Y."/>
            <person name="Zheng Z."/>
            <person name="Qiu Y."/>
        </authorList>
    </citation>
    <scope>NUCLEOTIDE SEQUENCE [LARGE SCALE GENOMIC DNA]</scope>
    <source>
        <strain evidence="4">F231</strain>
    </source>
</reference>
<evidence type="ECO:0000256" key="2">
    <source>
        <dbReference type="SAM" id="Phobius"/>
    </source>
</evidence>
<evidence type="ECO:0000313" key="4">
    <source>
        <dbReference type="EMBL" id="KAK4767095.1"/>
    </source>
</evidence>
<dbReference type="PANTHER" id="PTHR35310">
    <property type="entry name" value="CELL WALL INTEGRITY/STRESS RESPONSE COMPONENT-LIKE PROTEIN"/>
    <property type="match status" value="1"/>
</dbReference>
<keyword evidence="2" id="KW-0472">Membrane</keyword>
<keyword evidence="5" id="KW-1185">Reference proteome</keyword>
<feature type="transmembrane region" description="Helical" evidence="2">
    <location>
        <begin position="388"/>
        <end position="410"/>
    </location>
</feature>
<comment type="caution">
    <text evidence="4">The sequence shown here is derived from an EMBL/GenBank/DDBJ whole genome shotgun (WGS) entry which is preliminary data.</text>
</comment>
<evidence type="ECO:0000256" key="1">
    <source>
        <dbReference type="SAM" id="MobiDB-lite"/>
    </source>
</evidence>
<dbReference type="PANTHER" id="PTHR35310:SF1">
    <property type="entry name" value="CELL WALL INTEGRITY_STRESS RESPONSE COMPONENT-LIKE PROTEIN"/>
    <property type="match status" value="1"/>
</dbReference>
<feature type="compositionally biased region" description="Basic and acidic residues" evidence="1">
    <location>
        <begin position="220"/>
        <end position="241"/>
    </location>
</feature>
<feature type="transmembrane region" description="Helical" evidence="2">
    <location>
        <begin position="422"/>
        <end position="440"/>
    </location>
</feature>
<dbReference type="EMBL" id="JAXQNO010000022">
    <property type="protein sequence ID" value="KAK4767095.1"/>
    <property type="molecule type" value="Genomic_DNA"/>
</dbReference>
<accession>A0AAN7KP92</accession>
<feature type="chain" id="PRO_5043032233" evidence="3">
    <location>
        <begin position="32"/>
        <end position="493"/>
    </location>
</feature>
<feature type="region of interest" description="Disordered" evidence="1">
    <location>
        <begin position="179"/>
        <end position="262"/>
    </location>
</feature>
<keyword evidence="2" id="KW-0812">Transmembrane</keyword>
<gene>
    <name evidence="4" type="ORF">SAY86_014845</name>
</gene>
<feature type="transmembrane region" description="Helical" evidence="2">
    <location>
        <begin position="456"/>
        <end position="473"/>
    </location>
</feature>
<name>A0AAN7KP92_TRANT</name>
<dbReference type="Proteomes" id="UP001346149">
    <property type="component" value="Unassembled WGS sequence"/>
</dbReference>
<feature type="compositionally biased region" description="Polar residues" evidence="1">
    <location>
        <begin position="104"/>
        <end position="125"/>
    </location>
</feature>
<proteinExistence type="predicted"/>
<feature type="compositionally biased region" description="Low complexity" evidence="1">
    <location>
        <begin position="179"/>
        <end position="192"/>
    </location>
</feature>
<feature type="transmembrane region" description="Helical" evidence="2">
    <location>
        <begin position="316"/>
        <end position="336"/>
    </location>
</feature>
<feature type="signal peptide" evidence="3">
    <location>
        <begin position="1"/>
        <end position="31"/>
    </location>
</feature>